<keyword evidence="10" id="KW-1185">Reference proteome</keyword>
<dbReference type="Proteomes" id="UP000031971">
    <property type="component" value="Unassembled WGS sequence"/>
</dbReference>
<evidence type="ECO:0000259" key="7">
    <source>
        <dbReference type="Pfam" id="PF04055"/>
    </source>
</evidence>
<dbReference type="OrthoDB" id="5288924at2"/>
<feature type="domain" description="4Fe4S-binding SPASM" evidence="8">
    <location>
        <begin position="291"/>
        <end position="355"/>
    </location>
</feature>
<dbReference type="CDD" id="cd21109">
    <property type="entry name" value="SPASM"/>
    <property type="match status" value="1"/>
</dbReference>
<evidence type="ECO:0000256" key="3">
    <source>
        <dbReference type="ARBA" id="ARBA00022691"/>
    </source>
</evidence>
<dbReference type="InterPro" id="IPR007197">
    <property type="entry name" value="rSAM"/>
</dbReference>
<accession>A0A0C2YST3</accession>
<organism evidence="9 10">
    <name type="scientific">Paramagnetospirillum magnetotacticum MS-1</name>
    <dbReference type="NCBI Taxonomy" id="272627"/>
    <lineage>
        <taxon>Bacteria</taxon>
        <taxon>Pseudomonadati</taxon>
        <taxon>Pseudomonadota</taxon>
        <taxon>Alphaproteobacteria</taxon>
        <taxon>Rhodospirillales</taxon>
        <taxon>Magnetospirillaceae</taxon>
        <taxon>Paramagnetospirillum</taxon>
    </lineage>
</organism>
<evidence type="ECO:0000256" key="5">
    <source>
        <dbReference type="ARBA" id="ARBA00023004"/>
    </source>
</evidence>
<dbReference type="Pfam" id="PF04055">
    <property type="entry name" value="Radical_SAM"/>
    <property type="match status" value="1"/>
</dbReference>
<dbReference type="PANTHER" id="PTHR11228">
    <property type="entry name" value="RADICAL SAM DOMAIN PROTEIN"/>
    <property type="match status" value="1"/>
</dbReference>
<dbReference type="SFLD" id="SFLDG01067">
    <property type="entry name" value="SPASM/twitch_domain_containing"/>
    <property type="match status" value="1"/>
</dbReference>
<comment type="cofactor">
    <cofactor evidence="1">
        <name>[4Fe-4S] cluster</name>
        <dbReference type="ChEBI" id="CHEBI:49883"/>
    </cofactor>
</comment>
<sequence>MTVHGLPAPSADTALYQSIMEAGFTAFPERLANWRRFKAAQRGERLDYLPVKLDVEHVSRCNYRCTMCQVSDWPKMTRAADMTVGDFKSLLEQQIGVVEIKLQGMGEPLLAAESFFEMIRHARERHIWVRATTNGSLLHIKENYKGLVESDICEIQVSIDGARPETYEAIRRGGKFERVAENCRLLNAHAAQDGRERTRMWVVVQQGNLADLDLLPKAAAEMGFKRLTLSLDLTSWGQETWERNNEALDAHDLLPVEKAWALVEEGKRLGVEVTFWAIDSKYDWSDPAKLCPWPFERAYIASDMRVVPCCMIANPDVLDMGDARDLTGVWTGERMAEFRRAHLEGRIPEVCNSCYRDPPAP</sequence>
<dbReference type="InterPro" id="IPR050377">
    <property type="entry name" value="Radical_SAM_PqqE_MftC-like"/>
</dbReference>
<evidence type="ECO:0000259" key="8">
    <source>
        <dbReference type="Pfam" id="PF13186"/>
    </source>
</evidence>
<dbReference type="PANTHER" id="PTHR11228:SF7">
    <property type="entry name" value="PQQA PEPTIDE CYCLASE"/>
    <property type="match status" value="1"/>
</dbReference>
<evidence type="ECO:0000256" key="6">
    <source>
        <dbReference type="ARBA" id="ARBA00023014"/>
    </source>
</evidence>
<dbReference type="InterPro" id="IPR034391">
    <property type="entry name" value="AdoMet-like_SPASM_containing"/>
</dbReference>
<evidence type="ECO:0000256" key="4">
    <source>
        <dbReference type="ARBA" id="ARBA00022723"/>
    </source>
</evidence>
<dbReference type="GO" id="GO:0003824">
    <property type="term" value="F:catalytic activity"/>
    <property type="evidence" value="ECO:0007669"/>
    <property type="project" value="InterPro"/>
</dbReference>
<gene>
    <name evidence="9" type="ORF">CCC_00841</name>
</gene>
<dbReference type="Gene3D" id="3.20.20.70">
    <property type="entry name" value="Aldolase class I"/>
    <property type="match status" value="1"/>
</dbReference>
<keyword evidence="5" id="KW-0408">Iron</keyword>
<comment type="caution">
    <text evidence="9">The sequence shown here is derived from an EMBL/GenBank/DDBJ whole genome shotgun (WGS) entry which is preliminary data.</text>
</comment>
<dbReference type="GO" id="GO:0046872">
    <property type="term" value="F:metal ion binding"/>
    <property type="evidence" value="ECO:0007669"/>
    <property type="project" value="UniProtKB-KW"/>
</dbReference>
<dbReference type="GO" id="GO:0051536">
    <property type="term" value="F:iron-sulfur cluster binding"/>
    <property type="evidence" value="ECO:0007669"/>
    <property type="project" value="UniProtKB-KW"/>
</dbReference>
<feature type="domain" description="Radical SAM core" evidence="7">
    <location>
        <begin position="56"/>
        <end position="189"/>
    </location>
</feature>
<dbReference type="InterPro" id="IPR023885">
    <property type="entry name" value="4Fe4S-binding_SPASM_dom"/>
</dbReference>
<evidence type="ECO:0000256" key="2">
    <source>
        <dbReference type="ARBA" id="ARBA00022485"/>
    </source>
</evidence>
<dbReference type="AlphaFoldDB" id="A0A0C2YST3"/>
<dbReference type="CDD" id="cd01335">
    <property type="entry name" value="Radical_SAM"/>
    <property type="match status" value="1"/>
</dbReference>
<proteinExistence type="predicted"/>
<reference evidence="9 10" key="1">
    <citation type="submission" date="2015-01" db="EMBL/GenBank/DDBJ databases">
        <title>Genome Sequence of Magnetospirillum magnetotacticum Strain MS-1.</title>
        <authorList>
            <person name="Marinov G.K."/>
            <person name="Smalley M.D."/>
            <person name="DeSalvo G."/>
        </authorList>
    </citation>
    <scope>NUCLEOTIDE SEQUENCE [LARGE SCALE GENOMIC DNA]</scope>
    <source>
        <strain evidence="9 10">MS-1</strain>
    </source>
</reference>
<keyword evidence="3" id="KW-0949">S-adenosyl-L-methionine</keyword>
<dbReference type="SUPFAM" id="SSF102114">
    <property type="entry name" value="Radical SAM enzymes"/>
    <property type="match status" value="1"/>
</dbReference>
<name>A0A0C2YST3_PARME</name>
<evidence type="ECO:0000313" key="9">
    <source>
        <dbReference type="EMBL" id="KIL97780.1"/>
    </source>
</evidence>
<keyword evidence="4" id="KW-0479">Metal-binding</keyword>
<dbReference type="InterPro" id="IPR058240">
    <property type="entry name" value="rSAM_sf"/>
</dbReference>
<evidence type="ECO:0000313" key="10">
    <source>
        <dbReference type="Proteomes" id="UP000031971"/>
    </source>
</evidence>
<dbReference type="STRING" id="272627.CCC_00841"/>
<dbReference type="SFLD" id="SFLDS00029">
    <property type="entry name" value="Radical_SAM"/>
    <property type="match status" value="1"/>
</dbReference>
<dbReference type="InterPro" id="IPR013785">
    <property type="entry name" value="Aldolase_TIM"/>
</dbReference>
<keyword evidence="6" id="KW-0411">Iron-sulfur</keyword>
<dbReference type="SFLD" id="SFLDG01387">
    <property type="entry name" value="BtrN-like_SPASM_domain_contain"/>
    <property type="match status" value="1"/>
</dbReference>
<dbReference type="RefSeq" id="WP_009871293.1">
    <property type="nucleotide sequence ID" value="NZ_JXSL01000030.1"/>
</dbReference>
<dbReference type="EMBL" id="JXSL01000030">
    <property type="protein sequence ID" value="KIL97780.1"/>
    <property type="molecule type" value="Genomic_DNA"/>
</dbReference>
<protein>
    <submittedName>
        <fullName evidence="9">Radical SAM domain protein</fullName>
    </submittedName>
</protein>
<keyword evidence="2" id="KW-0004">4Fe-4S</keyword>
<evidence type="ECO:0000256" key="1">
    <source>
        <dbReference type="ARBA" id="ARBA00001966"/>
    </source>
</evidence>
<dbReference type="Pfam" id="PF13186">
    <property type="entry name" value="SPASM"/>
    <property type="match status" value="1"/>
</dbReference>